<sequence length="282" mass="31308">MRSSPSAPSFFGRWTSRIAVFSAVLLFTAAFLHRIFSLPTPIAFNLAAVAFLGAGLAIVFAVLAIIGIWRTGRAGTSRAVFAILVSLALMLWPLIFLPKYDGLPSIYDVTTDTVDPPPFIEIAKLRAPDANSVAYVGESFARKQAATYPDIRPIEIDRPADEVFELVIAALRRLKLPIIHQQPPDDSVERPGFIEVADRTLILGLQEDIAIRVSGTEKHARVDVRSAWRYGKHDLGFNAARVRVLLKEIVVAMESSVPAGREEKVEEPKEDEPRNRRSKNRR</sequence>
<dbReference type="AlphaFoldDB" id="A0A109BAM7"/>
<dbReference type="Pfam" id="PF07386">
    <property type="entry name" value="DUF1499"/>
    <property type="match status" value="1"/>
</dbReference>
<accession>A0A109BAM7</accession>
<proteinExistence type="predicted"/>
<dbReference type="OrthoDB" id="1523552at2"/>
<dbReference type="Proteomes" id="UP000059074">
    <property type="component" value="Unassembled WGS sequence"/>
</dbReference>
<gene>
    <name evidence="3" type="ORF">APY04_3033</name>
</gene>
<comment type="caution">
    <text evidence="3">The sequence shown here is derived from an EMBL/GenBank/DDBJ whole genome shotgun (WGS) entry which is preliminary data.</text>
</comment>
<keyword evidence="2" id="KW-1133">Transmembrane helix</keyword>
<name>A0A109BAM7_HYPSL</name>
<reference evidence="3 4" key="1">
    <citation type="submission" date="2015-10" db="EMBL/GenBank/DDBJ databases">
        <title>Transcriptomic analysis of a linuron degrading triple-species bacterial consortium.</title>
        <authorList>
            <person name="Albers P."/>
        </authorList>
    </citation>
    <scope>NUCLEOTIDE SEQUENCE [LARGE SCALE GENOMIC DNA]</scope>
    <source>
        <strain evidence="3 4">WDL6</strain>
    </source>
</reference>
<evidence type="ECO:0000256" key="1">
    <source>
        <dbReference type="SAM" id="MobiDB-lite"/>
    </source>
</evidence>
<evidence type="ECO:0000313" key="4">
    <source>
        <dbReference type="Proteomes" id="UP000059074"/>
    </source>
</evidence>
<keyword evidence="2" id="KW-0472">Membrane</keyword>
<feature type="compositionally biased region" description="Basic and acidic residues" evidence="1">
    <location>
        <begin position="260"/>
        <end position="275"/>
    </location>
</feature>
<keyword evidence="2" id="KW-0812">Transmembrane</keyword>
<feature type="transmembrane region" description="Helical" evidence="2">
    <location>
        <begin position="79"/>
        <end position="97"/>
    </location>
</feature>
<dbReference type="EMBL" id="LMTR01000082">
    <property type="protein sequence ID" value="KWT65284.1"/>
    <property type="molecule type" value="Genomic_DNA"/>
</dbReference>
<organism evidence="3 4">
    <name type="scientific">Hyphomicrobium sulfonivorans</name>
    <dbReference type="NCBI Taxonomy" id="121290"/>
    <lineage>
        <taxon>Bacteria</taxon>
        <taxon>Pseudomonadati</taxon>
        <taxon>Pseudomonadota</taxon>
        <taxon>Alphaproteobacteria</taxon>
        <taxon>Hyphomicrobiales</taxon>
        <taxon>Hyphomicrobiaceae</taxon>
        <taxon>Hyphomicrobium</taxon>
    </lineage>
</organism>
<dbReference type="InterPro" id="IPR010865">
    <property type="entry name" value="DUF1499"/>
</dbReference>
<feature type="transmembrane region" description="Helical" evidence="2">
    <location>
        <begin position="47"/>
        <end position="67"/>
    </location>
</feature>
<dbReference type="PATRIC" id="fig|121290.4.peg.638"/>
<evidence type="ECO:0000313" key="3">
    <source>
        <dbReference type="EMBL" id="KWT65284.1"/>
    </source>
</evidence>
<evidence type="ECO:0008006" key="5">
    <source>
        <dbReference type="Google" id="ProtNLM"/>
    </source>
</evidence>
<dbReference type="RefSeq" id="WP_068464020.1">
    <property type="nucleotide sequence ID" value="NZ_LMTR01000082.1"/>
</dbReference>
<evidence type="ECO:0000256" key="2">
    <source>
        <dbReference type="SAM" id="Phobius"/>
    </source>
</evidence>
<dbReference type="STRING" id="121290.APY04_3033"/>
<keyword evidence="4" id="KW-1185">Reference proteome</keyword>
<protein>
    <recommendedName>
        <fullName evidence="5">DUF1499 domain-containing protein</fullName>
    </recommendedName>
</protein>
<feature type="region of interest" description="Disordered" evidence="1">
    <location>
        <begin position="256"/>
        <end position="282"/>
    </location>
</feature>